<protein>
    <submittedName>
        <fullName evidence="1">Uncharacterized protein</fullName>
    </submittedName>
</protein>
<name>A0A3B0ZX42_9ZZZZ</name>
<gene>
    <name evidence="1" type="ORF">MNBD_GAMMA22-1193</name>
</gene>
<sequence length="37" mass="4241">MMSYFHTKHACVCIITTKKNGTLYTSVTSKLANRIMF</sequence>
<evidence type="ECO:0000313" key="1">
    <source>
        <dbReference type="EMBL" id="VAW98165.1"/>
    </source>
</evidence>
<reference evidence="1" key="1">
    <citation type="submission" date="2018-06" db="EMBL/GenBank/DDBJ databases">
        <authorList>
            <person name="Zhirakovskaya E."/>
        </authorList>
    </citation>
    <scope>NUCLEOTIDE SEQUENCE</scope>
</reference>
<proteinExistence type="predicted"/>
<organism evidence="1">
    <name type="scientific">hydrothermal vent metagenome</name>
    <dbReference type="NCBI Taxonomy" id="652676"/>
    <lineage>
        <taxon>unclassified sequences</taxon>
        <taxon>metagenomes</taxon>
        <taxon>ecological metagenomes</taxon>
    </lineage>
</organism>
<dbReference type="EMBL" id="UOFS01000036">
    <property type="protein sequence ID" value="VAW98165.1"/>
    <property type="molecule type" value="Genomic_DNA"/>
</dbReference>
<accession>A0A3B0ZX42</accession>
<dbReference type="AlphaFoldDB" id="A0A3B0ZX42"/>